<evidence type="ECO:0000313" key="3">
    <source>
        <dbReference type="Proteomes" id="UP000239156"/>
    </source>
</evidence>
<accession>A0A2S4VME2</accession>
<organism evidence="2 3">
    <name type="scientific">Puccinia striiformis</name>
    <dbReference type="NCBI Taxonomy" id="27350"/>
    <lineage>
        <taxon>Eukaryota</taxon>
        <taxon>Fungi</taxon>
        <taxon>Dikarya</taxon>
        <taxon>Basidiomycota</taxon>
        <taxon>Pucciniomycotina</taxon>
        <taxon>Pucciniomycetes</taxon>
        <taxon>Pucciniales</taxon>
        <taxon>Pucciniaceae</taxon>
        <taxon>Puccinia</taxon>
    </lineage>
</organism>
<keyword evidence="3" id="KW-1185">Reference proteome</keyword>
<feature type="transmembrane region" description="Helical" evidence="1">
    <location>
        <begin position="6"/>
        <end position="28"/>
    </location>
</feature>
<protein>
    <submittedName>
        <fullName evidence="2">Uncharacterized protein</fullName>
    </submittedName>
</protein>
<dbReference type="VEuPathDB" id="FungiDB:PSHT_04309"/>
<dbReference type="EMBL" id="PKSL01000044">
    <property type="protein sequence ID" value="POW10722.1"/>
    <property type="molecule type" value="Genomic_DNA"/>
</dbReference>
<gene>
    <name evidence="2" type="ORF">PSTT_05870</name>
</gene>
<dbReference type="Proteomes" id="UP000239156">
    <property type="component" value="Unassembled WGS sequence"/>
</dbReference>
<comment type="caution">
    <text evidence="2">The sequence shown here is derived from an EMBL/GenBank/DDBJ whole genome shotgun (WGS) entry which is preliminary data.</text>
</comment>
<keyword evidence="1" id="KW-0472">Membrane</keyword>
<reference evidence="2" key="1">
    <citation type="submission" date="2017-12" db="EMBL/GenBank/DDBJ databases">
        <title>Gene loss provides genomic basis for host adaptation in cereal stripe rust fungi.</title>
        <authorList>
            <person name="Xia C."/>
        </authorList>
    </citation>
    <scope>NUCLEOTIDE SEQUENCE [LARGE SCALE GENOMIC DNA]</scope>
    <source>
        <strain evidence="2">93-210</strain>
    </source>
</reference>
<proteinExistence type="predicted"/>
<dbReference type="VEuPathDB" id="FungiDB:PSTT_05870"/>
<feature type="transmembrane region" description="Helical" evidence="1">
    <location>
        <begin position="291"/>
        <end position="310"/>
    </location>
</feature>
<evidence type="ECO:0000256" key="1">
    <source>
        <dbReference type="SAM" id="Phobius"/>
    </source>
</evidence>
<keyword evidence="1" id="KW-1133">Transmembrane helix</keyword>
<keyword evidence="1" id="KW-0812">Transmembrane</keyword>
<sequence length="467" mass="53438">MTFYLGIAWHTPLVIIFLWFSSLAYIVICSTVNIQSLPEHYCQESQSGISVISNILDMWLWPRNKGRYTSLENKEYGTALPESNQQIYLSLPGNEEGISNEHSERTTITAPIISTKTTCTEDQLPSLILAFPLPNPAREYNRADIPALFLYTLPRSVYGKPAKDPETGKIPRERIVRKMARMWQEMIQKGEDIKRGDFANPGWYDRAMGLTFRAISTFLRFMIDNEAQLCDRLPPLTKMGPIQVYYSTNLPNSVERNLSPERMPSVPSDEQLRETIINNLSQAYKRAKLRVIVSGLILPLAFAIEMYVPFTFEATLVYFIIQLRAWKIARFLVSHNIQKINQATDEEYELGTGNENGTLNEDRSGGRLNIKIYEHETLYEIIHHINRSCSNLDALKFPSATGINPMVFPETMTDNLASAEHTYQPKLVDDIEVAAGLIKLFQDHLPSDVLVRHELNTYRVAEDFNRH</sequence>
<dbReference type="AlphaFoldDB" id="A0A2S4VME2"/>
<evidence type="ECO:0000313" key="2">
    <source>
        <dbReference type="EMBL" id="POW10722.1"/>
    </source>
</evidence>
<name>A0A2S4VME2_9BASI</name>